<dbReference type="OrthoDB" id="9805215at2"/>
<dbReference type="PANTHER" id="PTHR43837:SF1">
    <property type="entry name" value="RIBOSOMAL PROTEIN US12 METHYLTHIOTRANSFERASE RIMO"/>
    <property type="match status" value="1"/>
</dbReference>
<dbReference type="PROSITE" id="PS51918">
    <property type="entry name" value="RADICAL_SAM"/>
    <property type="match status" value="1"/>
</dbReference>
<evidence type="ECO:0000259" key="11">
    <source>
        <dbReference type="PROSITE" id="PS51918"/>
    </source>
</evidence>
<keyword evidence="1 8" id="KW-0004">4Fe-4S</keyword>
<comment type="catalytic activity">
    <reaction evidence="8">
        <text>L-aspartate(89)-[ribosomal protein uS12]-hydrogen + (sulfur carrier)-SH + AH2 + 2 S-adenosyl-L-methionine = 3-methylsulfanyl-L-aspartate(89)-[ribosomal protein uS12]-hydrogen + (sulfur carrier)-H + 5'-deoxyadenosine + L-methionine + A + S-adenosyl-L-homocysteine + 2 H(+)</text>
        <dbReference type="Rhea" id="RHEA:37087"/>
        <dbReference type="Rhea" id="RHEA-COMP:10460"/>
        <dbReference type="Rhea" id="RHEA-COMP:10461"/>
        <dbReference type="Rhea" id="RHEA-COMP:14737"/>
        <dbReference type="Rhea" id="RHEA-COMP:14739"/>
        <dbReference type="ChEBI" id="CHEBI:13193"/>
        <dbReference type="ChEBI" id="CHEBI:15378"/>
        <dbReference type="ChEBI" id="CHEBI:17319"/>
        <dbReference type="ChEBI" id="CHEBI:17499"/>
        <dbReference type="ChEBI" id="CHEBI:29917"/>
        <dbReference type="ChEBI" id="CHEBI:29961"/>
        <dbReference type="ChEBI" id="CHEBI:57844"/>
        <dbReference type="ChEBI" id="CHEBI:57856"/>
        <dbReference type="ChEBI" id="CHEBI:59789"/>
        <dbReference type="ChEBI" id="CHEBI:64428"/>
        <dbReference type="ChEBI" id="CHEBI:73599"/>
        <dbReference type="EC" id="2.8.4.4"/>
    </reaction>
</comment>
<dbReference type="Pfam" id="PF18693">
    <property type="entry name" value="TRAM_2"/>
    <property type="match status" value="1"/>
</dbReference>
<dbReference type="EMBL" id="QKZV01000001">
    <property type="protein sequence ID" value="PZX65824.1"/>
    <property type="molecule type" value="Genomic_DNA"/>
</dbReference>
<dbReference type="InterPro" id="IPR058240">
    <property type="entry name" value="rSAM_sf"/>
</dbReference>
<comment type="caution">
    <text evidence="12">The sequence shown here is derived from an EMBL/GenBank/DDBJ whole genome shotgun (WGS) entry which is preliminary data.</text>
</comment>
<evidence type="ECO:0000256" key="7">
    <source>
        <dbReference type="ARBA" id="ARBA00023014"/>
    </source>
</evidence>
<evidence type="ECO:0000256" key="3">
    <source>
        <dbReference type="ARBA" id="ARBA00022679"/>
    </source>
</evidence>
<dbReference type="HAMAP" id="MF_01865">
    <property type="entry name" value="MTTase_RimO"/>
    <property type="match status" value="1"/>
</dbReference>
<name>A0A2W7RZX1_9BACT</name>
<feature type="binding site" evidence="8">
    <location>
        <position position="151"/>
    </location>
    <ligand>
        <name>[4Fe-4S] cluster</name>
        <dbReference type="ChEBI" id="CHEBI:49883"/>
        <label>2</label>
        <note>4Fe-4S-S-AdoMet</note>
    </ligand>
</feature>
<reference evidence="12 13" key="1">
    <citation type="submission" date="2018-06" db="EMBL/GenBank/DDBJ databases">
        <title>Genomic Encyclopedia of Archaeal and Bacterial Type Strains, Phase II (KMG-II): from individual species to whole genera.</title>
        <authorList>
            <person name="Goeker M."/>
        </authorList>
    </citation>
    <scope>NUCLEOTIDE SEQUENCE [LARGE SCALE GENOMIC DNA]</scope>
    <source>
        <strain evidence="12 13">DSM 23241</strain>
    </source>
</reference>
<evidence type="ECO:0000256" key="6">
    <source>
        <dbReference type="ARBA" id="ARBA00023004"/>
    </source>
</evidence>
<dbReference type="GO" id="GO:0006400">
    <property type="term" value="P:tRNA modification"/>
    <property type="evidence" value="ECO:0007669"/>
    <property type="project" value="InterPro"/>
</dbReference>
<dbReference type="GO" id="GO:0005829">
    <property type="term" value="C:cytosol"/>
    <property type="evidence" value="ECO:0007669"/>
    <property type="project" value="TreeGrafter"/>
</dbReference>
<dbReference type="InterPro" id="IPR012340">
    <property type="entry name" value="NA-bd_OB-fold"/>
</dbReference>
<comment type="function">
    <text evidence="8">Catalyzes the methylthiolation of an aspartic acid residue of ribosomal protein uS12.</text>
</comment>
<evidence type="ECO:0000256" key="8">
    <source>
        <dbReference type="HAMAP-Rule" id="MF_01865"/>
    </source>
</evidence>
<keyword evidence="3 8" id="KW-0808">Transferase</keyword>
<feature type="binding site" evidence="8">
    <location>
        <position position="90"/>
    </location>
    <ligand>
        <name>[4Fe-4S] cluster</name>
        <dbReference type="ChEBI" id="CHEBI:49883"/>
        <label>1</label>
    </ligand>
</feature>
<dbReference type="SUPFAM" id="SSF102114">
    <property type="entry name" value="Radical SAM enzymes"/>
    <property type="match status" value="1"/>
</dbReference>
<dbReference type="EC" id="2.8.4.4" evidence="8"/>
<dbReference type="PROSITE" id="PS50926">
    <property type="entry name" value="TRAM"/>
    <property type="match status" value="1"/>
</dbReference>
<dbReference type="InterPro" id="IPR002792">
    <property type="entry name" value="TRAM_dom"/>
</dbReference>
<dbReference type="Proteomes" id="UP000249720">
    <property type="component" value="Unassembled WGS sequence"/>
</dbReference>
<evidence type="ECO:0000256" key="4">
    <source>
        <dbReference type="ARBA" id="ARBA00022691"/>
    </source>
</evidence>
<dbReference type="GO" id="GO:0103039">
    <property type="term" value="F:protein methylthiotransferase activity"/>
    <property type="evidence" value="ECO:0007669"/>
    <property type="project" value="UniProtKB-EC"/>
</dbReference>
<dbReference type="PROSITE" id="PS51449">
    <property type="entry name" value="MTTASE_N"/>
    <property type="match status" value="1"/>
</dbReference>
<comment type="subcellular location">
    <subcellularLocation>
        <location evidence="8">Cytoplasm</location>
    </subcellularLocation>
</comment>
<dbReference type="InterPro" id="IPR020612">
    <property type="entry name" value="Methylthiotransferase_CS"/>
</dbReference>
<keyword evidence="5 8" id="KW-0479">Metal-binding</keyword>
<dbReference type="SFLD" id="SFLDG01082">
    <property type="entry name" value="B12-binding_domain_containing"/>
    <property type="match status" value="1"/>
</dbReference>
<dbReference type="InterPro" id="IPR007197">
    <property type="entry name" value="rSAM"/>
</dbReference>
<dbReference type="GO" id="GO:0005840">
    <property type="term" value="C:ribosome"/>
    <property type="evidence" value="ECO:0007669"/>
    <property type="project" value="UniProtKB-KW"/>
</dbReference>
<dbReference type="FunFam" id="3.80.30.20:FF:000001">
    <property type="entry name" value="tRNA-2-methylthio-N(6)-dimethylallyladenosine synthase 2"/>
    <property type="match status" value="1"/>
</dbReference>
<evidence type="ECO:0000313" key="12">
    <source>
        <dbReference type="EMBL" id="PZX65824.1"/>
    </source>
</evidence>
<dbReference type="InterPro" id="IPR013848">
    <property type="entry name" value="Methylthiotransferase_N"/>
</dbReference>
<dbReference type="RefSeq" id="WP_111293277.1">
    <property type="nucleotide sequence ID" value="NZ_QKZV01000001.1"/>
</dbReference>
<dbReference type="InterPro" id="IPR005839">
    <property type="entry name" value="Methylthiotransferase"/>
</dbReference>
<dbReference type="Pfam" id="PF04055">
    <property type="entry name" value="Radical_SAM"/>
    <property type="match status" value="1"/>
</dbReference>
<dbReference type="NCBIfam" id="TIGR00089">
    <property type="entry name" value="MiaB/RimO family radical SAM methylthiotransferase"/>
    <property type="match status" value="1"/>
</dbReference>
<dbReference type="InterPro" id="IPR005840">
    <property type="entry name" value="Ribosomal_uS12_MeSTrfase_RimO"/>
</dbReference>
<feature type="domain" description="MTTase N-terminal" evidence="10">
    <location>
        <begin position="9"/>
        <end position="127"/>
    </location>
</feature>
<dbReference type="SFLD" id="SFLDF00274">
    <property type="entry name" value="ribosomal_protein_S12_methylth"/>
    <property type="match status" value="1"/>
</dbReference>
<keyword evidence="6 8" id="KW-0408">Iron</keyword>
<dbReference type="SMART" id="SM00729">
    <property type="entry name" value="Elp3"/>
    <property type="match status" value="1"/>
</dbReference>
<proteinExistence type="inferred from homology"/>
<accession>A0A2W7RZX1</accession>
<keyword evidence="12" id="KW-0689">Ribosomal protein</keyword>
<dbReference type="Pfam" id="PF00919">
    <property type="entry name" value="UPF0004"/>
    <property type="match status" value="1"/>
</dbReference>
<dbReference type="GO" id="GO:0046872">
    <property type="term" value="F:metal ion binding"/>
    <property type="evidence" value="ECO:0007669"/>
    <property type="project" value="UniProtKB-KW"/>
</dbReference>
<dbReference type="SFLD" id="SFLDS00029">
    <property type="entry name" value="Radical_SAM"/>
    <property type="match status" value="1"/>
</dbReference>
<dbReference type="Gene3D" id="3.80.30.20">
    <property type="entry name" value="tm_1862 like domain"/>
    <property type="match status" value="1"/>
</dbReference>
<keyword evidence="12" id="KW-0687">Ribonucleoprotein</keyword>
<dbReference type="InterPro" id="IPR038135">
    <property type="entry name" value="Methylthiotransferase_N_sf"/>
</dbReference>
<feature type="domain" description="TRAM" evidence="9">
    <location>
        <begin position="370"/>
        <end position="436"/>
    </location>
</feature>
<dbReference type="PANTHER" id="PTHR43837">
    <property type="entry name" value="RIBOSOMAL PROTEIN S12 METHYLTHIOTRANSFERASE RIMO"/>
    <property type="match status" value="1"/>
</dbReference>
<feature type="binding site" evidence="8">
    <location>
        <position position="158"/>
    </location>
    <ligand>
        <name>[4Fe-4S] cluster</name>
        <dbReference type="ChEBI" id="CHEBI:49883"/>
        <label>2</label>
        <note>4Fe-4S-S-AdoMet</note>
    </ligand>
</feature>
<feature type="domain" description="Radical SAM core" evidence="11">
    <location>
        <begin position="137"/>
        <end position="367"/>
    </location>
</feature>
<protein>
    <recommendedName>
        <fullName evidence="8">Ribosomal protein uS12 methylthiotransferase RimO</fullName>
        <shortName evidence="8">uS12 MTTase</shortName>
        <shortName evidence="8">uS12 methylthiotransferase</shortName>
        <ecNumber evidence="8">2.8.4.4</ecNumber>
    </recommendedName>
    <alternativeName>
        <fullName evidence="8">Ribosomal protein uS12 (aspartate-C(3))-methylthiotransferase</fullName>
    </alternativeName>
    <alternativeName>
        <fullName evidence="8">Ribosome maturation factor RimO</fullName>
    </alternativeName>
</protein>
<keyword evidence="2 8" id="KW-0963">Cytoplasm</keyword>
<dbReference type="PROSITE" id="PS01278">
    <property type="entry name" value="MTTASE_RADICAL"/>
    <property type="match status" value="1"/>
</dbReference>
<comment type="similarity">
    <text evidence="8">Belongs to the methylthiotransferase family. RimO subfamily.</text>
</comment>
<keyword evidence="4 8" id="KW-0949">S-adenosyl-L-methionine</keyword>
<dbReference type="GO" id="GO:0051539">
    <property type="term" value="F:4 iron, 4 sulfur cluster binding"/>
    <property type="evidence" value="ECO:0007669"/>
    <property type="project" value="UniProtKB-UniRule"/>
</dbReference>
<feature type="binding site" evidence="8">
    <location>
        <position position="18"/>
    </location>
    <ligand>
        <name>[4Fe-4S] cluster</name>
        <dbReference type="ChEBI" id="CHEBI:49883"/>
        <label>1</label>
    </ligand>
</feature>
<dbReference type="GO" id="GO:0035599">
    <property type="term" value="F:aspartic acid methylthiotransferase activity"/>
    <property type="evidence" value="ECO:0007669"/>
    <property type="project" value="TreeGrafter"/>
</dbReference>
<organism evidence="12 13">
    <name type="scientific">Hydrotalea sandarakina</name>
    <dbReference type="NCBI Taxonomy" id="1004304"/>
    <lineage>
        <taxon>Bacteria</taxon>
        <taxon>Pseudomonadati</taxon>
        <taxon>Bacteroidota</taxon>
        <taxon>Chitinophagia</taxon>
        <taxon>Chitinophagales</taxon>
        <taxon>Chitinophagaceae</taxon>
        <taxon>Hydrotalea</taxon>
    </lineage>
</organism>
<dbReference type="InterPro" id="IPR006638">
    <property type="entry name" value="Elp3/MiaA/NifB-like_rSAM"/>
</dbReference>
<evidence type="ECO:0000259" key="10">
    <source>
        <dbReference type="PROSITE" id="PS51449"/>
    </source>
</evidence>
<dbReference type="Gene3D" id="2.40.50.140">
    <property type="entry name" value="Nucleic acid-binding proteins"/>
    <property type="match status" value="1"/>
</dbReference>
<dbReference type="NCBIfam" id="TIGR01125">
    <property type="entry name" value="30S ribosomal protein S12 methylthiotransferase RimO"/>
    <property type="match status" value="1"/>
</dbReference>
<dbReference type="AlphaFoldDB" id="A0A2W7RZX1"/>
<dbReference type="InterPro" id="IPR023404">
    <property type="entry name" value="rSAM_horseshoe"/>
</dbReference>
<feature type="binding site" evidence="8">
    <location>
        <position position="155"/>
    </location>
    <ligand>
        <name>[4Fe-4S] cluster</name>
        <dbReference type="ChEBI" id="CHEBI:49883"/>
        <label>2</label>
        <note>4Fe-4S-S-AdoMet</note>
    </ligand>
</feature>
<dbReference type="CDD" id="cd01335">
    <property type="entry name" value="Radical_SAM"/>
    <property type="match status" value="1"/>
</dbReference>
<comment type="cofactor">
    <cofactor evidence="8">
        <name>[4Fe-4S] cluster</name>
        <dbReference type="ChEBI" id="CHEBI:49883"/>
    </cofactor>
    <text evidence="8">Binds 2 [4Fe-4S] clusters. One cluster is coordinated with 3 cysteines and an exchangeable S-adenosyl-L-methionine.</text>
</comment>
<keyword evidence="7 8" id="KW-0411">Iron-sulfur</keyword>
<dbReference type="Gene3D" id="3.40.50.12160">
    <property type="entry name" value="Methylthiotransferase, N-terminal domain"/>
    <property type="match status" value="1"/>
</dbReference>
<evidence type="ECO:0000259" key="9">
    <source>
        <dbReference type="PROSITE" id="PS50926"/>
    </source>
</evidence>
<dbReference type="SFLD" id="SFLDG01061">
    <property type="entry name" value="methylthiotransferase"/>
    <property type="match status" value="1"/>
</dbReference>
<evidence type="ECO:0000313" key="13">
    <source>
        <dbReference type="Proteomes" id="UP000249720"/>
    </source>
</evidence>
<feature type="binding site" evidence="8">
    <location>
        <position position="56"/>
    </location>
    <ligand>
        <name>[4Fe-4S] cluster</name>
        <dbReference type="ChEBI" id="CHEBI:49883"/>
        <label>1</label>
    </ligand>
</feature>
<evidence type="ECO:0000256" key="5">
    <source>
        <dbReference type="ARBA" id="ARBA00022723"/>
    </source>
</evidence>
<sequence>MKAKTLKQNKINIITLGCSKNLVDSEVLSGQLAANAIPVVHENNKIDHNIVVVNTCGFIDKAKEESIDTILNQIELKRRGKLDKVYVTGCLSERYRNDLEKEIPEVDAWFGTMELPLILKELGADYKSELLGERLLSTPKHYAYLKISEGCNRTCAFCAIPLMRGAHVSKPIEAIVAEAEALVKKGVKEIMLIAQELTYYGLDLYKKRSLHTLLEKLADVQGLEWIRLHYAYPNKFPLEVLKVMRERDNICKYLDMPLQHASNNMLKAMRRNSTREEMSALIKTIRQEVPGICLRTTLIAGFPGETEADVEELKSFLEEHRFDRVGIFTYSHEENTSAYGLEDNIPAEVKQQRAQEIMEVQQEISLEKNMEKVGKVFKVIIDKKEAGRFIGRTEFDSVEVDNEVIISTNKKLSIGQFVNVRITKAYDYDIEGELVDE</sequence>
<evidence type="ECO:0000256" key="1">
    <source>
        <dbReference type="ARBA" id="ARBA00022485"/>
    </source>
</evidence>
<gene>
    <name evidence="8" type="primary">rimO</name>
    <name evidence="12" type="ORF">LX80_00317</name>
</gene>
<keyword evidence="13" id="KW-1185">Reference proteome</keyword>
<evidence type="ECO:0000256" key="2">
    <source>
        <dbReference type="ARBA" id="ARBA00022490"/>
    </source>
</evidence>